<feature type="domain" description="VTT" evidence="7">
    <location>
        <begin position="34"/>
        <end position="160"/>
    </location>
</feature>
<reference evidence="8" key="1">
    <citation type="submission" date="2022-08" db="EMBL/GenBank/DDBJ databases">
        <authorList>
            <person name="Wang H."/>
        </authorList>
    </citation>
    <scope>NUCLEOTIDE SEQUENCE</scope>
    <source>
        <strain evidence="8">PS10</strain>
    </source>
</reference>
<dbReference type="EMBL" id="JANURM010000003">
    <property type="protein sequence ID" value="MDL0088675.1"/>
    <property type="molecule type" value="Genomic_DNA"/>
</dbReference>
<evidence type="ECO:0000259" key="7">
    <source>
        <dbReference type="Pfam" id="PF09335"/>
    </source>
</evidence>
<evidence type="ECO:0000256" key="1">
    <source>
        <dbReference type="ARBA" id="ARBA00004651"/>
    </source>
</evidence>
<dbReference type="PANTHER" id="PTHR42709">
    <property type="entry name" value="ALKALINE PHOSPHATASE LIKE PROTEIN"/>
    <property type="match status" value="1"/>
</dbReference>
<gene>
    <name evidence="8" type="ORF">NYG85_04710</name>
</gene>
<keyword evidence="5 6" id="KW-0472">Membrane</keyword>
<protein>
    <submittedName>
        <fullName evidence="8">DedA family protein</fullName>
    </submittedName>
</protein>
<keyword evidence="9" id="KW-1185">Reference proteome</keyword>
<keyword evidence="2" id="KW-1003">Cell membrane</keyword>
<keyword evidence="4 6" id="KW-1133">Transmembrane helix</keyword>
<dbReference type="Pfam" id="PF09335">
    <property type="entry name" value="VTT_dom"/>
    <property type="match status" value="1"/>
</dbReference>
<feature type="transmembrane region" description="Helical" evidence="6">
    <location>
        <begin position="5"/>
        <end position="27"/>
    </location>
</feature>
<name>A0ABT7HPD5_9BACT</name>
<feature type="transmembrane region" description="Helical" evidence="6">
    <location>
        <begin position="54"/>
        <end position="79"/>
    </location>
</feature>
<dbReference type="Proteomes" id="UP001173801">
    <property type="component" value="Unassembled WGS sequence"/>
</dbReference>
<feature type="transmembrane region" description="Helical" evidence="6">
    <location>
        <begin position="140"/>
        <end position="163"/>
    </location>
</feature>
<evidence type="ECO:0000313" key="8">
    <source>
        <dbReference type="EMBL" id="MDL0088675.1"/>
    </source>
</evidence>
<comment type="caution">
    <text evidence="8">The sequence shown here is derived from an EMBL/GenBank/DDBJ whole genome shotgun (WGS) entry which is preliminary data.</text>
</comment>
<evidence type="ECO:0000313" key="9">
    <source>
        <dbReference type="Proteomes" id="UP001173801"/>
    </source>
</evidence>
<evidence type="ECO:0000256" key="4">
    <source>
        <dbReference type="ARBA" id="ARBA00022989"/>
    </source>
</evidence>
<accession>A0ABT7HPD5</accession>
<dbReference type="InterPro" id="IPR051311">
    <property type="entry name" value="DedA_domain"/>
</dbReference>
<dbReference type="PANTHER" id="PTHR42709:SF6">
    <property type="entry name" value="UNDECAPRENYL PHOSPHATE TRANSPORTER A"/>
    <property type="match status" value="1"/>
</dbReference>
<reference evidence="8" key="2">
    <citation type="journal article" date="2023" name="Microorganisms">
        <title>Isolation and Genomic Characteristics of Cat-Borne Campylobacter felis sp. nov. and Sheep-Borne Campylobacter ovis sp. nov.</title>
        <authorList>
            <person name="Wang H."/>
            <person name="Li Y."/>
            <person name="Gu Y."/>
            <person name="Zhou G."/>
            <person name="Chen X."/>
            <person name="Zhang X."/>
            <person name="Shao Z."/>
            <person name="Zhang J."/>
            <person name="Zhang M."/>
        </authorList>
    </citation>
    <scope>NUCLEOTIDE SEQUENCE</scope>
    <source>
        <strain evidence="8">PS10</strain>
    </source>
</reference>
<organism evidence="8 9">
    <name type="scientific">Campylobacter gastrosuis</name>
    <dbReference type="NCBI Taxonomy" id="2974576"/>
    <lineage>
        <taxon>Bacteria</taxon>
        <taxon>Pseudomonadati</taxon>
        <taxon>Campylobacterota</taxon>
        <taxon>Epsilonproteobacteria</taxon>
        <taxon>Campylobacterales</taxon>
        <taxon>Campylobacteraceae</taxon>
        <taxon>Campylobacter</taxon>
    </lineage>
</organism>
<comment type="subcellular location">
    <subcellularLocation>
        <location evidence="1">Cell membrane</location>
        <topology evidence="1">Multi-pass membrane protein</topology>
    </subcellularLocation>
</comment>
<feature type="transmembrane region" description="Helical" evidence="6">
    <location>
        <begin position="169"/>
        <end position="190"/>
    </location>
</feature>
<evidence type="ECO:0000256" key="6">
    <source>
        <dbReference type="SAM" id="Phobius"/>
    </source>
</evidence>
<evidence type="ECO:0000256" key="3">
    <source>
        <dbReference type="ARBA" id="ARBA00022692"/>
    </source>
</evidence>
<dbReference type="RefSeq" id="WP_284937331.1">
    <property type="nucleotide sequence ID" value="NZ_JANURM010000003.1"/>
</dbReference>
<evidence type="ECO:0000256" key="2">
    <source>
        <dbReference type="ARBA" id="ARBA00022475"/>
    </source>
</evidence>
<keyword evidence="3 6" id="KW-0812">Transmembrane</keyword>
<dbReference type="InterPro" id="IPR032816">
    <property type="entry name" value="VTT_dom"/>
</dbReference>
<proteinExistence type="predicted"/>
<evidence type="ECO:0000256" key="5">
    <source>
        <dbReference type="ARBA" id="ARBA00023136"/>
    </source>
</evidence>
<sequence>MLSEVINFIVSVVSQWGYFGIFVMMFLESSFFPFPSEIVMIPAGYLASRGEMSLVLAFLCGVAGSLAGALFNYYLCYFFGRGLIERYGKFVGINEVKMAKFEAFFNKHGEISTFNCRLIPGIRQYISLPAGLSKMNVFRFSLFTTLGAGIWVAILLGVGYFLGQNPSKNVLYLISAILLIFVLIITIIYIKKVKK</sequence>